<dbReference type="PANTHER" id="PTHR35391:SF7">
    <property type="entry name" value="C2H2-TYPE DOMAIN-CONTAINING PROTEIN"/>
    <property type="match status" value="1"/>
</dbReference>
<dbReference type="OrthoDB" id="20872at2759"/>
<sequence>MSISTAALECAQLLTKAQSNRALNPALRLDLENILVRFKIWAGNVGVFAPEHASVDYRLRQDADVTEVLLSMLTSLKATLERTINPPHLEEFDEGVETSPSTASSSSSSLTLDSDAAEEHQVSETLDDLGLSDPIRRANDVVDRLYRLVHVIRKPVSSTENSKVRDFIAKQISRGENEDLEDAEDHARRHMEARFPKASKILVDRLVAAVVFRRMKLRYRQRHQEKLRQGVDSLFVTDTSDATKDRPIATSLPVSSVTQLDFSSHGKETPSLKPVGSVAWSATNASSVNKARFVNYAKSMAVSGITRSAVARRQQLDVPLPPQDANKGLDKITCSYCMRMISREETQEPRWTRHILKDINPYVCLFEHCNQGEVLFTSDEEWLGHMQWEHTVVWCCQVSGHEEHIYGSEAELKEHIEQGHPGSFTESQLPHLVRQGAMPAADTFAGLALSFNPEELAGQPAVLCPICHDFPPSSAENVDPSAKGLPDIQSHIMGHLESIALLSLPQEDHPDGAESIAKQASENRTAAVRDIVGLP</sequence>
<proteinExistence type="predicted"/>
<dbReference type="Proteomes" id="UP000717696">
    <property type="component" value="Unassembled WGS sequence"/>
</dbReference>
<dbReference type="AlphaFoldDB" id="A0A9P9J660"/>
<gene>
    <name evidence="2" type="ORF">B0J13DRAFT_445063</name>
</gene>
<reference evidence="2" key="1">
    <citation type="journal article" date="2021" name="Nat. Commun.">
        <title>Genetic determinants of endophytism in the Arabidopsis root mycobiome.</title>
        <authorList>
            <person name="Mesny F."/>
            <person name="Miyauchi S."/>
            <person name="Thiergart T."/>
            <person name="Pickel B."/>
            <person name="Atanasova L."/>
            <person name="Karlsson M."/>
            <person name="Huettel B."/>
            <person name="Barry K.W."/>
            <person name="Haridas S."/>
            <person name="Chen C."/>
            <person name="Bauer D."/>
            <person name="Andreopoulos W."/>
            <person name="Pangilinan J."/>
            <person name="LaButti K."/>
            <person name="Riley R."/>
            <person name="Lipzen A."/>
            <person name="Clum A."/>
            <person name="Drula E."/>
            <person name="Henrissat B."/>
            <person name="Kohler A."/>
            <person name="Grigoriev I.V."/>
            <person name="Martin F.M."/>
            <person name="Hacquard S."/>
        </authorList>
    </citation>
    <scope>NUCLEOTIDE SEQUENCE</scope>
    <source>
        <strain evidence="2">MPI-CAGE-AT-0021</strain>
    </source>
</reference>
<evidence type="ECO:0000313" key="2">
    <source>
        <dbReference type="EMBL" id="KAH7142858.1"/>
    </source>
</evidence>
<evidence type="ECO:0000256" key="1">
    <source>
        <dbReference type="SAM" id="MobiDB-lite"/>
    </source>
</evidence>
<feature type="compositionally biased region" description="Low complexity" evidence="1">
    <location>
        <begin position="98"/>
        <end position="114"/>
    </location>
</feature>
<dbReference type="EMBL" id="JAGMUU010000011">
    <property type="protein sequence ID" value="KAH7142858.1"/>
    <property type="molecule type" value="Genomic_DNA"/>
</dbReference>
<evidence type="ECO:0008006" key="4">
    <source>
        <dbReference type="Google" id="ProtNLM"/>
    </source>
</evidence>
<accession>A0A9P9J660</accession>
<protein>
    <recommendedName>
        <fullName evidence="4">C2H2-type domain-containing protein</fullName>
    </recommendedName>
</protein>
<evidence type="ECO:0000313" key="3">
    <source>
        <dbReference type="Proteomes" id="UP000717696"/>
    </source>
</evidence>
<feature type="non-terminal residue" evidence="2">
    <location>
        <position position="1"/>
    </location>
</feature>
<feature type="region of interest" description="Disordered" evidence="1">
    <location>
        <begin position="89"/>
        <end position="117"/>
    </location>
</feature>
<comment type="caution">
    <text evidence="2">The sequence shown here is derived from an EMBL/GenBank/DDBJ whole genome shotgun (WGS) entry which is preliminary data.</text>
</comment>
<keyword evidence="3" id="KW-1185">Reference proteome</keyword>
<name>A0A9P9J660_9HYPO</name>
<dbReference type="PANTHER" id="PTHR35391">
    <property type="entry name" value="C2H2-TYPE DOMAIN-CONTAINING PROTEIN-RELATED"/>
    <property type="match status" value="1"/>
</dbReference>
<organism evidence="2 3">
    <name type="scientific">Dactylonectria estremocensis</name>
    <dbReference type="NCBI Taxonomy" id="1079267"/>
    <lineage>
        <taxon>Eukaryota</taxon>
        <taxon>Fungi</taxon>
        <taxon>Dikarya</taxon>
        <taxon>Ascomycota</taxon>
        <taxon>Pezizomycotina</taxon>
        <taxon>Sordariomycetes</taxon>
        <taxon>Hypocreomycetidae</taxon>
        <taxon>Hypocreales</taxon>
        <taxon>Nectriaceae</taxon>
        <taxon>Dactylonectria</taxon>
    </lineage>
</organism>